<organism evidence="4 5">
    <name type="scientific">Saccharothrix violaceirubra</name>
    <dbReference type="NCBI Taxonomy" id="413306"/>
    <lineage>
        <taxon>Bacteria</taxon>
        <taxon>Bacillati</taxon>
        <taxon>Actinomycetota</taxon>
        <taxon>Actinomycetes</taxon>
        <taxon>Pseudonocardiales</taxon>
        <taxon>Pseudonocardiaceae</taxon>
        <taxon>Saccharothrix</taxon>
    </lineage>
</organism>
<feature type="region of interest" description="Disordered" evidence="1">
    <location>
        <begin position="154"/>
        <end position="213"/>
    </location>
</feature>
<feature type="chain" id="PRO_5030892823" evidence="3">
    <location>
        <begin position="26"/>
        <end position="273"/>
    </location>
</feature>
<feature type="signal peptide" evidence="3">
    <location>
        <begin position="1"/>
        <end position="25"/>
    </location>
</feature>
<gene>
    <name evidence="4" type="ORF">F4559_006712</name>
</gene>
<dbReference type="AlphaFoldDB" id="A0A7W7TA45"/>
<reference evidence="4 5" key="1">
    <citation type="submission" date="2020-08" db="EMBL/GenBank/DDBJ databases">
        <title>Sequencing the genomes of 1000 actinobacteria strains.</title>
        <authorList>
            <person name="Klenk H.-P."/>
        </authorList>
    </citation>
    <scope>NUCLEOTIDE SEQUENCE [LARGE SCALE GENOMIC DNA]</scope>
    <source>
        <strain evidence="4 5">DSM 45084</strain>
    </source>
</reference>
<keyword evidence="2" id="KW-0472">Membrane</keyword>
<evidence type="ECO:0000313" key="4">
    <source>
        <dbReference type="EMBL" id="MBB4969353.1"/>
    </source>
</evidence>
<dbReference type="EMBL" id="JACHJS010000001">
    <property type="protein sequence ID" value="MBB4969353.1"/>
    <property type="molecule type" value="Genomic_DNA"/>
</dbReference>
<evidence type="ECO:0000256" key="2">
    <source>
        <dbReference type="SAM" id="Phobius"/>
    </source>
</evidence>
<accession>A0A7W7TA45</accession>
<dbReference type="Proteomes" id="UP000542674">
    <property type="component" value="Unassembled WGS sequence"/>
</dbReference>
<feature type="transmembrane region" description="Helical" evidence="2">
    <location>
        <begin position="247"/>
        <end position="268"/>
    </location>
</feature>
<protein>
    <submittedName>
        <fullName evidence="4">Uncharacterized protein</fullName>
    </submittedName>
</protein>
<dbReference type="RefSeq" id="WP_184675025.1">
    <property type="nucleotide sequence ID" value="NZ_BAABAI010000021.1"/>
</dbReference>
<evidence type="ECO:0000256" key="3">
    <source>
        <dbReference type="SAM" id="SignalP"/>
    </source>
</evidence>
<proteinExistence type="predicted"/>
<feature type="compositionally biased region" description="Low complexity" evidence="1">
    <location>
        <begin position="158"/>
        <end position="213"/>
    </location>
</feature>
<dbReference type="PROSITE" id="PS51257">
    <property type="entry name" value="PROKAR_LIPOPROTEIN"/>
    <property type="match status" value="1"/>
</dbReference>
<keyword evidence="2" id="KW-0812">Transmembrane</keyword>
<comment type="caution">
    <text evidence="4">The sequence shown here is derived from an EMBL/GenBank/DDBJ whole genome shotgun (WGS) entry which is preliminary data.</text>
</comment>
<sequence length="273" mass="26525">MRTRLGATVAVTALVGLSATTPAHAAQPVVLGSCATTVKGEPGTPVSLAAGAVTTPVVDAVSRVPVLGPTLAEPVRVAFGALPPIPIGTIPVGTATISGGEIAAKVAAQVATLPVVGPVVGPVTDGVRSTVSAVCGVVVEGVNSLVEPVPEVIDDLLPTPTGTPTTAPAPTSRVAPPDDGPTTTVPVVPPATTSTTSTSSADTVPAAAPDAHTAGGRAFDRAFVSSADTAGRARAIPDGFRLGGVTLPLLLAVLAASAAAGALVRAWVARRPT</sequence>
<keyword evidence="2" id="KW-1133">Transmembrane helix</keyword>
<evidence type="ECO:0000256" key="1">
    <source>
        <dbReference type="SAM" id="MobiDB-lite"/>
    </source>
</evidence>
<keyword evidence="3" id="KW-0732">Signal</keyword>
<name>A0A7W7TA45_9PSEU</name>
<keyword evidence="5" id="KW-1185">Reference proteome</keyword>
<evidence type="ECO:0000313" key="5">
    <source>
        <dbReference type="Proteomes" id="UP000542674"/>
    </source>
</evidence>